<feature type="region of interest" description="Disordered" evidence="1">
    <location>
        <begin position="1142"/>
        <end position="1206"/>
    </location>
</feature>
<dbReference type="eggNOG" id="COG3210">
    <property type="taxonomic scope" value="Bacteria"/>
</dbReference>
<dbReference type="InterPro" id="IPR047881">
    <property type="entry name" value="LktA_repeat"/>
</dbReference>
<feature type="compositionally biased region" description="Acidic residues" evidence="1">
    <location>
        <begin position="2076"/>
        <end position="2092"/>
    </location>
</feature>
<dbReference type="OrthoDB" id="6721845at2"/>
<evidence type="ECO:0000313" key="3">
    <source>
        <dbReference type="Proteomes" id="UP000001962"/>
    </source>
</evidence>
<feature type="compositionally biased region" description="Basic and acidic residues" evidence="1">
    <location>
        <begin position="17"/>
        <end position="27"/>
    </location>
</feature>
<reference evidence="3" key="1">
    <citation type="submission" date="2006-08" db="EMBL/GenBank/DDBJ databases">
        <title>Complete sequence of Alkalilimnicola ehrilichei MLHE-1.</title>
        <authorList>
            <person name="Copeland A."/>
            <person name="Lucas S."/>
            <person name="Lapidus A."/>
            <person name="Barry K."/>
            <person name="Detter J.C."/>
            <person name="Glavina del Rio T."/>
            <person name="Hammon N."/>
            <person name="Israni S."/>
            <person name="Dalin E."/>
            <person name="Tice H."/>
            <person name="Pitluck S."/>
            <person name="Sims D."/>
            <person name="Brettin T."/>
            <person name="Bruce D."/>
            <person name="Han C."/>
            <person name="Tapia R."/>
            <person name="Gilna P."/>
            <person name="Schmutz J."/>
            <person name="Larimer F."/>
            <person name="Land M."/>
            <person name="Hauser L."/>
            <person name="Kyrpides N."/>
            <person name="Mikhailova N."/>
            <person name="Oremland R.S."/>
            <person name="Hoeft S.E."/>
            <person name="Switzer-Blum J."/>
            <person name="Kulp T."/>
            <person name="King G."/>
            <person name="Tabita R."/>
            <person name="Witte B."/>
            <person name="Santini J.M."/>
            <person name="Basu P."/>
            <person name="Hollibaugh J.T."/>
            <person name="Xie G."/>
            <person name="Stolz J.F."/>
            <person name="Richardson P."/>
        </authorList>
    </citation>
    <scope>NUCLEOTIDE SEQUENCE [LARGE SCALE GENOMIC DNA]</scope>
    <source>
        <strain evidence="3">ATCC BAA-1101 / DSM 17681 / MLHE-1</strain>
    </source>
</reference>
<keyword evidence="3" id="KW-1185">Reference proteome</keyword>
<feature type="compositionally biased region" description="Acidic residues" evidence="1">
    <location>
        <begin position="1699"/>
        <end position="1713"/>
    </location>
</feature>
<feature type="region of interest" description="Disordered" evidence="1">
    <location>
        <begin position="2061"/>
        <end position="2092"/>
    </location>
</feature>
<dbReference type="KEGG" id="aeh:Mlg_1047"/>
<feature type="region of interest" description="Disordered" evidence="1">
    <location>
        <begin position="3124"/>
        <end position="3147"/>
    </location>
</feature>
<name>Q0A9T7_ALKEH</name>
<feature type="region of interest" description="Disordered" evidence="1">
    <location>
        <begin position="1688"/>
        <end position="1744"/>
    </location>
</feature>
<feature type="region of interest" description="Disordered" evidence="1">
    <location>
        <begin position="815"/>
        <end position="839"/>
    </location>
</feature>
<evidence type="ECO:0000313" key="2">
    <source>
        <dbReference type="EMBL" id="ABI56400.1"/>
    </source>
</evidence>
<feature type="compositionally biased region" description="Polar residues" evidence="1">
    <location>
        <begin position="716"/>
        <end position="726"/>
    </location>
</feature>
<protein>
    <submittedName>
        <fullName evidence="2">Uncharacterized protein</fullName>
    </submittedName>
</protein>
<dbReference type="HOGENOM" id="CLU_223020_0_0_6"/>
<feature type="region of interest" description="Disordered" evidence="1">
    <location>
        <begin position="1"/>
        <end position="27"/>
    </location>
</feature>
<organism evidence="2 3">
    <name type="scientific">Alkalilimnicola ehrlichii (strain ATCC BAA-1101 / DSM 17681 / MLHE-1)</name>
    <dbReference type="NCBI Taxonomy" id="187272"/>
    <lineage>
        <taxon>Bacteria</taxon>
        <taxon>Pseudomonadati</taxon>
        <taxon>Pseudomonadota</taxon>
        <taxon>Gammaproteobacteria</taxon>
        <taxon>Chromatiales</taxon>
        <taxon>Ectothiorhodospiraceae</taxon>
        <taxon>Alkalilimnicola</taxon>
    </lineage>
</organism>
<dbReference type="NCBIfam" id="NF012206">
    <property type="entry name" value="LktA_tand_53"/>
    <property type="match status" value="10"/>
</dbReference>
<sequence length="6062" mass="614944">MKNGTQGTRRGRRRHKPVPDHPVEGPGWRRDPLALAISAALACGGAFPSASAAGSSITVKDNKTETDISDAPGVDGGTRYTITTESLTDSGRTGLNAFAEFILASGDRADLVLPDGTLNLINLVYDSRAKIHGELFSQLDGEFGEGHLLFATPHGMLVGAEGAINAGALTAIAPRSSQLDRILDGDVGLGELMRGEVELDPEATIEIQGEIDADHVRLIGHQVLVQSGARIEIADPIDDHEAVFGSAVNIDGLESGAGIAVDAGDLVIAGERRAEVYGDLLAQDGGVVVRAHNVGRSDLGVTRADAEVAIGGRIEAEDITLSARVDAEAELDLVEALKGRVEALVPEGLEEVAESAIDSGLEAVDDELDNQDLPDFGLGLGLVDASAIVTLEDGAELDAGGNVNIHAEAQRTARAEAHADGDGLGGAFALASISGQTAVTVEEGASIVAGGDIDLRAASHNELVAEAVTEVGDGFDVGLGGSVALGFLQSEPEDGGTTVQVQEGATLAAGGDLGLSAFTEHDVTVDATTTLGSGGEAAFGATVAYLGLDWTTRTLLTGGAVADDTVEPPVGIVAGGDLRMVARTDQAIHTGASVETTGDISVGLAAAVAELNNTTRVVLDGTVRAGGDATLLAESITRAQHTVATTRAAEDADNNGGNGNDGPDEAADDQGTSDYVAGLVGDVDTGEPEETPGAGGNGGLALDIGAAVAYTDARDSASTTLGGNTQLLPPAGPLGPGGQVAIVSRRQLDNLSTRARSGTEATGPDGDDGANSINAAVSYARLDQIARTEIADGARIEAGRIGVGAEVDLPARVAWGDEDNEDGPGGLDDIAGADSDDLDDWLTSEASTSSETGGTVNIAGAVNLLDLTATAEALVGTGDDPTDVTTLHAVGDGGDWETELGGDTTWHWDDAVAVAARSRVETVDVAGQAAAAGTVGVGGGVNWHLRESTARARLAGSADISADTGGVSVSADRRDRAIVLTPIAGESDGGAVGLGASVAYARIDGTSQAQLDEGAMVAAGGALAVTAGGDLHAEILTASKTSGDATAGIAGTVAFADISLDTTAAVHGQPVDNALEVGDLYLHALDLQDYQVQASAEAQGDVAIGLAGAVLDTEAGTRALLYRDVTTDGDVVLIADSETTGRGVAASTRAETGEAGDNGNGENNTGDDRDLNTVDFVQQRGERGNEGVDDGLQDVAGDPGAGQSEEAGFDVNVGAAVAFTGADDSAGAHIGEAVTISGPGGGAAGDVAVLARRAESGYRGRAQTEVETAPEDDGVGVGVGAALTLTFMDNSAEALIGASAVVDAHRVGVAADVILPDHFEGPAWDGLETLRDLAQDDDDELTYDEAESNLLDMADGWLTTYANAAAESEDGVFDGAAAVNFARYNVNADAWIGEGAEVTAGGTAGDTGWSTELRPAQDNGDPALSRRWNEAITVSAGADVRTIDVAGNVGGLLTAGVAGDATVGIGAGFAWLERGGHVSAGIADHAVVSASHGQGTIGVHAERFDQSIGIAPSSGHGASFAGNGTVVVNRLDTDTVAAVSHAAAVDAAALTVSAGRDLRWWSVAGSITLAESVAVGVGISVNELRTDTRAVIGDVAGLRPAMAGGGDVTELDDTEQGITADQVTVAARSDGLVGSASIAGGAAGETGEPPATDNWTDSGLTNDVIGVTSDRTEGAEAPEDETIAEAVQSGTGEPAGALDEQEASADDLDEDGDLANPDPTQPDLETFPDEGADIPDAGADADSEETDLGVAVAGSASVNLSSLNTTALIEDVSLAARDADTTDVTASAVAAVDTIAVSGSGALVLGGNSSDPQVAIAGTVGVNLLGDHTRARLVDTRIEQPGQVTVEALRDGELISVGMGLAITASGSTKAAAVAGSVSLSDISNETAATIEGGTIGDPGSDPEPDDGSGVQVLAYDRSSIGTGGGSLFGGKGGGFGAAVTLAQVRNTIDAGILGTRITDVAEVTVDALSATRIISAGAVLGYGGKGAVGGAVVLNRIGNTTKAAIADRDDGDDVERAEITANERVRVRARSASDDERVALDDRIDAAGGGHVYNFSGEGTALAEPEAEGDRDWGDDSYETGGDEFAGEGGDQAEIDSGYDDAAEDARFDGGPLEGDAIVGVAGSISASGKASIGLAFSGNQIDNDYIAEVRGARIDGVDGELSVDAADRSRVIGLGVGGGASGKVAIAGSGAANLIGGEARATIGGSRAQADDGPVHLAEIDAGAVNLGADRGSRIDALAGNVAFSGKAGIGAAVAYNAIDTAVAAEINHADLALSGGDLSIDAGSSSDIYGVAVSGGGGGKVALNGSAIINFIDLDVSAGLGSSRVRDTGAVRITAGDHGAGGQAAIWSLAGAINGAGKVALGAAVAYNEIESRFAADITGADIEALGPVDVTAEVSGDINTLGAAGGGAGKVALGGAATVSRIDNTVTASLTGSRLYAPAALVTVAASQDSRIRALGAAIQGGGKVGGGAAVTVNQIGSGVTAEVTGGAPGLPAAIDDPAGGGDAEAHYHLGHLVVDARSDNEIQTIAAGAAAGGVGGVAGSVSTNLFGNRTKARIADGADVLAEGHVLVDAASSDNVALVAGSLGFGGKAFGAAGTVAVNIVESETHAWIGGEDPGDATVVVARAQQPGTVSGRDHRLHAIPGLVDKSDGENTFDDEDGVEIYDSEVDDAAEDRDGTGGGSTGGFSVEDEAGDYLLSRLVRDDDRGVDGVRVSARSDQTTSAALATAGISANVVKGGVGLAATALVNRIAGETTAGIRNSEVSSETDVAVSAGGHVHTRGLVIGAALGSVGASGAAVVDVVTRRTRAGIDDATVTAGGRIDVDAAGSQSTSGLAIGASGGTYASLAGGGVVSRLGAQTLAEVTGSRLEAGDVGVQADSDTGVTMLTGTVSVGAAAAAGSFNVAVVDAVTVARIADSDQDRSRLSVEGEVDVAAESLNRFGTIAASGAAGGTAIAGTLGLSLQQSVTQARIEGAAIGQGDDDVPAQVNVRARDHLEVGAFAGGASLGMGMGLGAAANVFSGQASVLAEVRDGAAIEAGAVSVSAERSAELSLYTATLGAGQTGFSAGVGVILLGVGAGEVTPTRGEDDIAEDDVEGGLERELNGNGGGTLDTANTFANFSFEGDPDNDANTEDDVGGSLSDDQRDSLESDLEFNLTESVIDGDDHQTVARIDASDLRADRVDVTADDRVATRNYVGSGALGGVGFGAAVGFTRVGNGVVAEIGGDGTLDVGELTIRAGHDDLGGGTAAETRAWAGAAGGIGLAAAYADADVTTGVRATLGPVNLQRDAADDAGVELTIDAFDHGGTYAETIGVAAGFVAGVGAAISRAARTSTVIAEVADDTAVGSDDEDSADFDLSLSAVSDGGVAVDGIALGAGVVGGGAAALALGEERSTVQARVGNGADLRLGDGALTLDALARPDVTADGVGVAAAVTGAIAAAVSRAYSSATVEAAVGDLDGPGGAAVQARAVDVRARSLPVGSYGAEAEAIAGSIAKGVAVSGSFAFATDTATVNAGLGPGADLTLGGDGLSVWAEADPAARARTHARTFAGGVAFGANLSQAASNAEVAAVVGDQASVRLADGVDEADFTIRAIANDDGSRTAYATGAVSGGALLVSANGGYARAYEQTAVDARIGTGATLDAGAGEVRLGADATPHARAVLASQSYGGALAIGAAITDARVAADVTAAIGDGTAILGGGDLTVHAHVARPAGADSAFARSEASSGALASANAALAEARNHARSRALTGAGVTLPGGVVSLRAENHSRQHGHSASESYGAFAAGMTVTRVESDTLTHAILGTDNQASDNDDRPDVVDVTTNASSHDHGFGQTATGGAIDGAAAEVHTFSTADNRAQVLGHHSDPLQVGVLNVRALQDTRFSGVVDTSRASVAGASGARLYHNANRVTGIVNVDEEREAFYGETSVVEAGIGDHADIRALYVDVIAEQAVERVADAGNDIRVAGGGVLGASAGRGATYIETITRAGIGTGATVNVELDLLVRAIEAITAEQVARLNTGNAIDIARAESVMHTDHQNDVIIGGNANITAGGDVVLSNATELDLVAHTRARTSGVASFARGNSEAEADVREGITVGNGARLASAGNVVMRTGLGDGGLPARKGVEADTYLYNKGALPLENDPRVHADLVVDSRIDVADNAVVEAGQDAYLIAPVGFRYRARGEGEGQDIYRRAAESIANFFRRLVRADEVSLAKEVRSEDLVRGSTITIDGQVVGAGGMHQYLWVRQGDDDDERILASPGVGYFFEERDVRGDLEALVGAYRDLLGEYVEPDPDDPEGSGLLFWRAAAQIETLAGRLAALGDEDDGPYDGGRAVPFIEVEDITATGGDVVVRADAVEGGGEVRLGPDLEAIFSDFAGGDLNQVPAEFLEPGGPSIRILVESNEWLQVNDLIIDDRRDGSITIAQESGAFGGIAVPTRVSGVGELPSGLRYDTGGVEATPEIRVVHQFEVPPQEDHLYTNPEIRLGHEPDPADQLEGESVTARIINPRGLVQVGNQAGSIISSASIEAAAVEIVAGGNFVQNWIPGFFHAGGQPEAAGEASRILAGGDIYISAEHINVNGLIQSGFDEWTLDFSSDLLGNAGTTLDFDADKGHSLGDYLEWYGKGYRATKEVEEAPIPFWAQFLPPSIWHLLGYGFAPDVDAADVPDDFRTAYNAGRSGEQFLQLTGGEGFDVELGTVASFYDAEADRIDIQRAAVGGGYIFLAGDVVSTGGGEIRALSGFGEIRVDTTGGGEDAFRTHQDVVLYDLDAGTQPHAPSFDLPEEELISAEGLAPCRPCVRIWDTAKRDGEGNPIETVFQHDWNPDPAAPDGSFGTIAKTVSRLDREQRDDDFFLLRTVVDEDDPFYGQEQDAGFGPRPGATAQYLPREGMRYLYGDSVDEDSGRLLFPDDDVPSGPGYQSMRADRAIDVGFIGNPVGTIDIKSIGDVIIDGSVRNPQGLTTVETVGSIREPEQGGLLQGRQLTLEAGGAVGSEGAPLRVIVGDGEVTPDDAWLVALAGDGGVFLDGLRGDLPVREVGTLSGHTVDIDAARHLIDRGTAPDRPTVYGARVHLRARDGSIGGREQGEFVLPLTIASGVGVVVDDPDALPDWLNLPLGSANVTARAAGHVLLAEDARGLASAGVPVDGDIHVEALRAAEGDVRLFIADGKLISAIDAELDTDRMVRLGEMWDSLGMLDDGSPNSGVARFVEDQVEAFEASVESRYRDWWELDRLAGEDGGFDLAPDRARIYAHRAGVDGSPEAWDETADPQGVADNTAAVNAWLEGRYGALSDELGELLLEGNGDQSLADLGTVVEEPLAEDPATGEMLFYERVEFDYQAPDSVRDQLAEGAEWTEEQLLNVLSEDRMLETVDTQYQRVETIIQGENVAIEAPRGSIGSSDDPLWIPAPEDEDSNFDFTEEERAALVSAQPGDVRLIGEVVLVDGQVMDLGDFLRLLGTGGPGGLTLEDLDTVDFDGIEIEQVRYAGVIATEGGQSHHAADDLGGDIFLGVPGTSIALERLWGGGDIRVRVGGGIEAHDDPTRGDDPEDAIIRGGAAGVLLEAAGGGIGAEGLPLTTALDPRALITARAVGSVHLHALGGNLTLDSVFSEQGDAVLAADQGHIARLALPGAPLADFGTLDIAADEIRLDAGTFVGAVDRDAFLALDSTAEPGDLEAVTDAAMRLRHGDDARVTGSAGDRFQVFAPEGGLVVRDVEAGGRVVAGAWEDVTLERVTSTAGDGEAAFVFSETGFIIGSNEAGLEEPLHLRALGGDATTRLIAPLGIGLPDDFLFLDATRISSATTLGGHAFLHGTTDLRADLIDVPTGRLEVRAPQAIEIDRLRVHDRVDLKGDAIEAHIEHTANPDPLPLDVVGLVEHYASEVDLSVDTPADLIVERLYARRARLETNTTRVDMPDNDIFHWLEVFTPEVHLWADNQRPDRRDVDVQLYEPGYRFFVDQDGRHTITNAFSGAYRPGYRLELVNYQPGRDRARFDVDGRSIVRDAGRLEQRIVPIPDTLPGLRAFWPDDEVSVQVVGAGLPGAPPDFPVNLDWTGLLQGDDDQSGAEENGAQ</sequence>
<feature type="compositionally biased region" description="Acidic residues" evidence="1">
    <location>
        <begin position="3126"/>
        <end position="3138"/>
    </location>
</feature>
<feature type="region of interest" description="Disordered" evidence="1">
    <location>
        <begin position="1638"/>
        <end position="1665"/>
    </location>
</feature>
<proteinExistence type="predicted"/>
<dbReference type="EMBL" id="CP000453">
    <property type="protein sequence ID" value="ABI56400.1"/>
    <property type="molecule type" value="Genomic_DNA"/>
</dbReference>
<gene>
    <name evidence="2" type="ordered locus">Mlg_1047</name>
</gene>
<feature type="compositionally biased region" description="Low complexity" evidence="1">
    <location>
        <begin position="1638"/>
        <end position="1652"/>
    </location>
</feature>
<accession>Q0A9T7</accession>
<dbReference type="eggNOG" id="COG2911">
    <property type="taxonomic scope" value="Bacteria"/>
</dbReference>
<feature type="region of interest" description="Disordered" evidence="1">
    <location>
        <begin position="642"/>
        <end position="699"/>
    </location>
</feature>
<evidence type="ECO:0000256" key="1">
    <source>
        <dbReference type="SAM" id="MobiDB-lite"/>
    </source>
</evidence>
<feature type="compositionally biased region" description="Low complexity" evidence="1">
    <location>
        <begin position="1153"/>
        <end position="1164"/>
    </location>
</feature>
<feature type="compositionally biased region" description="Acidic residues" evidence="1">
    <location>
        <begin position="1726"/>
        <end position="1744"/>
    </location>
</feature>
<dbReference type="NCBIfam" id="NF012204">
    <property type="entry name" value="adhes_FxxPxG"/>
    <property type="match status" value="1"/>
</dbReference>
<feature type="region of interest" description="Disordered" evidence="1">
    <location>
        <begin position="2671"/>
        <end position="2691"/>
    </location>
</feature>
<dbReference type="Proteomes" id="UP000001962">
    <property type="component" value="Chromosome"/>
</dbReference>
<feature type="region of interest" description="Disordered" evidence="1">
    <location>
        <begin position="716"/>
        <end position="771"/>
    </location>
</feature>
<feature type="compositionally biased region" description="Polar residues" evidence="1">
    <location>
        <begin position="749"/>
        <end position="760"/>
    </location>
</feature>